<name>A0A816UWU6_9BILA</name>
<dbReference type="EMBL" id="CAJOBH010101377">
    <property type="protein sequence ID" value="CAF4614749.1"/>
    <property type="molecule type" value="Genomic_DNA"/>
</dbReference>
<dbReference type="Proteomes" id="UP000663856">
    <property type="component" value="Unassembled WGS sequence"/>
</dbReference>
<dbReference type="OrthoDB" id="412780at2759"/>
<dbReference type="Proteomes" id="UP000663855">
    <property type="component" value="Unassembled WGS sequence"/>
</dbReference>
<dbReference type="EMBL" id="CAJNOV010008889">
    <property type="protein sequence ID" value="CAF1342176.1"/>
    <property type="molecule type" value="Genomic_DNA"/>
</dbReference>
<dbReference type="Gene3D" id="2.40.128.20">
    <property type="match status" value="1"/>
</dbReference>
<dbReference type="Proteomes" id="UP000663842">
    <property type="component" value="Unassembled WGS sequence"/>
</dbReference>
<comment type="caution">
    <text evidence="4">The sequence shown here is derived from an EMBL/GenBank/DDBJ whole genome shotgun (WGS) entry which is preliminary data.</text>
</comment>
<evidence type="ECO:0000313" key="2">
    <source>
        <dbReference type="EMBL" id="CAF1342176.1"/>
    </source>
</evidence>
<dbReference type="GO" id="GO:0008289">
    <property type="term" value="F:lipid binding"/>
    <property type="evidence" value="ECO:0007669"/>
    <property type="project" value="UniProtKB-KW"/>
</dbReference>
<dbReference type="Proteomes" id="UP000681720">
    <property type="component" value="Unassembled WGS sequence"/>
</dbReference>
<comment type="similarity">
    <text evidence="1">Belongs to the calycin superfamily. Fatty-acid binding protein (FABP) family.</text>
</comment>
<dbReference type="EMBL" id="CAJOBF010014054">
    <property type="protein sequence ID" value="CAF4335793.1"/>
    <property type="molecule type" value="Genomic_DNA"/>
</dbReference>
<dbReference type="InterPro" id="IPR000463">
    <property type="entry name" value="Fatty_acid-bd"/>
</dbReference>
<evidence type="ECO:0000313" key="3">
    <source>
        <dbReference type="EMBL" id="CAF1649308.1"/>
    </source>
</evidence>
<dbReference type="Proteomes" id="UP000663824">
    <property type="component" value="Unassembled WGS sequence"/>
</dbReference>
<dbReference type="EMBL" id="CAJNRE010019851">
    <property type="protein sequence ID" value="CAF2213036.1"/>
    <property type="molecule type" value="Genomic_DNA"/>
</dbReference>
<proteinExistence type="inferred from homology"/>
<dbReference type="Proteomes" id="UP000663887">
    <property type="component" value="Unassembled WGS sequence"/>
</dbReference>
<dbReference type="InterPro" id="IPR012674">
    <property type="entry name" value="Calycin"/>
</dbReference>
<keyword evidence="13" id="KW-1185">Reference proteome</keyword>
<dbReference type="AlphaFoldDB" id="A0A816UWU6"/>
<evidence type="ECO:0000313" key="11">
    <source>
        <dbReference type="EMBL" id="CAF5103065.1"/>
    </source>
</evidence>
<dbReference type="InterPro" id="IPR031259">
    <property type="entry name" value="ILBP"/>
</dbReference>
<dbReference type="Proteomes" id="UP000681967">
    <property type="component" value="Unassembled WGS sequence"/>
</dbReference>
<evidence type="ECO:0000313" key="12">
    <source>
        <dbReference type="Proteomes" id="UP000663856"/>
    </source>
</evidence>
<dbReference type="EMBL" id="CAJOBJ010100915">
    <property type="protein sequence ID" value="CAF4587262.1"/>
    <property type="molecule type" value="Genomic_DNA"/>
</dbReference>
<evidence type="ECO:0000313" key="7">
    <source>
        <dbReference type="EMBL" id="CAF4011981.1"/>
    </source>
</evidence>
<dbReference type="PRINTS" id="PR00178">
    <property type="entry name" value="FATTYACIDBP"/>
</dbReference>
<evidence type="ECO:0000313" key="5">
    <source>
        <dbReference type="EMBL" id="CAF2124949.1"/>
    </source>
</evidence>
<evidence type="ECO:0000313" key="10">
    <source>
        <dbReference type="EMBL" id="CAF4614749.1"/>
    </source>
</evidence>
<reference evidence="4" key="1">
    <citation type="submission" date="2021-02" db="EMBL/GenBank/DDBJ databases">
        <authorList>
            <person name="Nowell W R."/>
        </authorList>
    </citation>
    <scope>NUCLEOTIDE SEQUENCE</scope>
</reference>
<evidence type="ECO:0000256" key="1">
    <source>
        <dbReference type="ARBA" id="ARBA00008390"/>
    </source>
</evidence>
<accession>A0A816UWU6</accession>
<dbReference type="Proteomes" id="UP000663866">
    <property type="component" value="Unassembled WGS sequence"/>
</dbReference>
<dbReference type="EMBL" id="CAJNRG010010755">
    <property type="protein sequence ID" value="CAF2124949.1"/>
    <property type="molecule type" value="Genomic_DNA"/>
</dbReference>
<evidence type="ECO:0000313" key="9">
    <source>
        <dbReference type="EMBL" id="CAF4587262.1"/>
    </source>
</evidence>
<evidence type="ECO:0000313" key="13">
    <source>
        <dbReference type="Proteomes" id="UP000663866"/>
    </source>
</evidence>
<dbReference type="Proteomes" id="UP000663834">
    <property type="component" value="Unassembled WGS sequence"/>
</dbReference>
<dbReference type="EMBL" id="CAJNOW010016351">
    <property type="protein sequence ID" value="CAF1649308.1"/>
    <property type="molecule type" value="Genomic_DNA"/>
</dbReference>
<dbReference type="Proteomes" id="UP000676336">
    <property type="component" value="Unassembled WGS sequence"/>
</dbReference>
<evidence type="ECO:0000313" key="8">
    <source>
        <dbReference type="EMBL" id="CAF4335793.1"/>
    </source>
</evidence>
<dbReference type="SUPFAM" id="SSF50814">
    <property type="entry name" value="Lipocalins"/>
    <property type="match status" value="1"/>
</dbReference>
<sequence length="140" mass="16044">MASSNNIEALIGTWEHVRTENLDGFLKEVGVPMPIRMLAKRSSPRFIISEDNGTWTIRTETMIKNTTTRFTPGVEFQDVTPDGNEVQTTICFENGKWLQTIRDKKNRETKVTRSIDEQGLHQVTMTCGGVTAHRWFKRTE</sequence>
<dbReference type="CDD" id="cd00742">
    <property type="entry name" value="FABP"/>
    <property type="match status" value="1"/>
</dbReference>
<dbReference type="EMBL" id="CAJOBG010002520">
    <property type="protein sequence ID" value="CAF4011981.1"/>
    <property type="molecule type" value="Genomic_DNA"/>
</dbReference>
<dbReference type="EMBL" id="CAJOBI010250361">
    <property type="protein sequence ID" value="CAF5103065.1"/>
    <property type="molecule type" value="Genomic_DNA"/>
</dbReference>
<organism evidence="4 12">
    <name type="scientific">Rotaria magnacalcarata</name>
    <dbReference type="NCBI Taxonomy" id="392030"/>
    <lineage>
        <taxon>Eukaryota</taxon>
        <taxon>Metazoa</taxon>
        <taxon>Spiralia</taxon>
        <taxon>Gnathifera</taxon>
        <taxon>Rotifera</taxon>
        <taxon>Eurotatoria</taxon>
        <taxon>Bdelloidea</taxon>
        <taxon>Philodinida</taxon>
        <taxon>Philodinidae</taxon>
        <taxon>Rotaria</taxon>
    </lineage>
</organism>
<dbReference type="PANTHER" id="PTHR11955">
    <property type="entry name" value="FATTY ACID BINDING PROTEIN"/>
    <property type="match status" value="1"/>
</dbReference>
<evidence type="ECO:0000313" key="6">
    <source>
        <dbReference type="EMBL" id="CAF2213036.1"/>
    </source>
</evidence>
<gene>
    <name evidence="10" type="ORF">BYL167_LOCUS40700</name>
    <name evidence="2" type="ORF">CJN711_LOCUS18984</name>
    <name evidence="9" type="ORF">GIL414_LOCUS38338</name>
    <name evidence="3" type="ORF">KQP761_LOCUS29637</name>
    <name evidence="6" type="ORF">MBJ925_LOCUS35982</name>
    <name evidence="7" type="ORF">OVN521_LOCUS15675</name>
    <name evidence="11" type="ORF">SMN809_LOCUS61769</name>
    <name evidence="8" type="ORF">UXM345_LOCUS35245</name>
    <name evidence="4" type="ORF">WKI299_LOCUS21494</name>
    <name evidence="5" type="ORF">XDN619_LOCUS23509</name>
</gene>
<evidence type="ECO:0000313" key="4">
    <source>
        <dbReference type="EMBL" id="CAF2106778.1"/>
    </source>
</evidence>
<dbReference type="EMBL" id="CAJNRF010009020">
    <property type="protein sequence ID" value="CAF2106778.1"/>
    <property type="molecule type" value="Genomic_DNA"/>
</dbReference>
<protein>
    <submittedName>
        <fullName evidence="4">Uncharacterized protein</fullName>
    </submittedName>
</protein>